<dbReference type="RefSeq" id="WP_192509678.1">
    <property type="nucleotide sequence ID" value="NZ_AQGV01000015.1"/>
</dbReference>
<dbReference type="PANTHER" id="PTHR38764:SF1">
    <property type="entry name" value="ACYL CARRIER PROTEIN PHOSPHODIESTERASE"/>
    <property type="match status" value="1"/>
</dbReference>
<accession>A0ABR9EHY3</accession>
<keyword evidence="1" id="KW-0444">Lipid biosynthesis</keyword>
<reference evidence="5 6" key="1">
    <citation type="submission" date="2015-03" db="EMBL/GenBank/DDBJ databases">
        <title>Genome sequence of Pseudoalteromonas aurantia.</title>
        <authorList>
            <person name="Xie B.-B."/>
            <person name="Rong J.-C."/>
            <person name="Qin Q.-L."/>
            <person name="Zhang Y.-Z."/>
        </authorList>
    </citation>
    <scope>NUCLEOTIDE SEQUENCE [LARGE SCALE GENOMIC DNA]</scope>
    <source>
        <strain evidence="5 6">208</strain>
    </source>
</reference>
<comment type="caution">
    <text evidence="5">The sequence shown here is derived from an EMBL/GenBank/DDBJ whole genome shotgun (WGS) entry which is preliminary data.</text>
</comment>
<dbReference type="Pfam" id="PF04336">
    <property type="entry name" value="ACP_PD"/>
    <property type="match status" value="1"/>
</dbReference>
<dbReference type="PANTHER" id="PTHR38764">
    <property type="entry name" value="ACYL CARRIER PROTEIN PHOSPHODIESTERASE"/>
    <property type="match status" value="1"/>
</dbReference>
<sequence>MNYLAHLYFAQENAHSCFGNLLGDFCKGVNIECIEKPVKLGLDNHRLVDAFTDSHIAVKAAKQRFTPKRRRFSGVVLDVLFDHFLIKHWTSYSDVSLSEFKHSRYAYLIEATPNMPNHMSHVITRMVAEDWFSRYEQLTSLSGVLDSIALRIRFSNQFEGSIEDIIVNYEYFNDVFLHFFPDLLRYVTEKSIERPTQY</sequence>
<keyword evidence="3" id="KW-0443">Lipid metabolism</keyword>
<name>A0ABR9EHY3_9GAMM</name>
<evidence type="ECO:0000256" key="2">
    <source>
        <dbReference type="ARBA" id="ARBA00022801"/>
    </source>
</evidence>
<dbReference type="Proteomes" id="UP000615755">
    <property type="component" value="Unassembled WGS sequence"/>
</dbReference>
<protein>
    <submittedName>
        <fullName evidence="5">Acyl carrier protein phosphodiesterase</fullName>
    </submittedName>
</protein>
<dbReference type="PIRSF" id="PIRSF011489">
    <property type="entry name" value="DUF479"/>
    <property type="match status" value="1"/>
</dbReference>
<proteinExistence type="predicted"/>
<keyword evidence="4" id="KW-0276">Fatty acid metabolism</keyword>
<dbReference type="InterPro" id="IPR007431">
    <property type="entry name" value="ACP_PD"/>
</dbReference>
<keyword evidence="2" id="KW-0378">Hydrolase</keyword>
<organism evidence="5 6">
    <name type="scientific">Pseudoalteromonas aurantia 208</name>
    <dbReference type="NCBI Taxonomy" id="1314867"/>
    <lineage>
        <taxon>Bacteria</taxon>
        <taxon>Pseudomonadati</taxon>
        <taxon>Pseudomonadota</taxon>
        <taxon>Gammaproteobacteria</taxon>
        <taxon>Alteromonadales</taxon>
        <taxon>Pseudoalteromonadaceae</taxon>
        <taxon>Pseudoalteromonas</taxon>
    </lineage>
</organism>
<gene>
    <name evidence="5" type="primary">acpH</name>
    <name evidence="5" type="ORF">PAUR_b0672</name>
</gene>
<dbReference type="EMBL" id="AQGV01000015">
    <property type="protein sequence ID" value="MBE0370602.1"/>
    <property type="molecule type" value="Genomic_DNA"/>
</dbReference>
<evidence type="ECO:0000313" key="6">
    <source>
        <dbReference type="Proteomes" id="UP000615755"/>
    </source>
</evidence>
<evidence type="ECO:0000256" key="3">
    <source>
        <dbReference type="ARBA" id="ARBA00023098"/>
    </source>
</evidence>
<evidence type="ECO:0000256" key="4">
    <source>
        <dbReference type="ARBA" id="ARBA00023160"/>
    </source>
</evidence>
<keyword evidence="4" id="KW-0275">Fatty acid biosynthesis</keyword>
<evidence type="ECO:0000256" key="1">
    <source>
        <dbReference type="ARBA" id="ARBA00022516"/>
    </source>
</evidence>
<keyword evidence="6" id="KW-1185">Reference proteome</keyword>
<evidence type="ECO:0000313" key="5">
    <source>
        <dbReference type="EMBL" id="MBE0370602.1"/>
    </source>
</evidence>